<evidence type="ECO:0000256" key="9">
    <source>
        <dbReference type="RuleBase" id="RU363066"/>
    </source>
</evidence>
<gene>
    <name evidence="10" type="ORF">GCM10007094_33940</name>
</gene>
<keyword evidence="4 9" id="KW-0808">Transferase</keyword>
<protein>
    <recommendedName>
        <fullName evidence="3 9">Gluconokinase</fullName>
        <ecNumber evidence="3 9">2.7.1.12</ecNumber>
    </recommendedName>
</protein>
<keyword evidence="7 9" id="KW-0067">ATP-binding</keyword>
<dbReference type="PANTHER" id="PTHR43442">
    <property type="entry name" value="GLUCONOKINASE-RELATED"/>
    <property type="match status" value="1"/>
</dbReference>
<dbReference type="InterPro" id="IPR006001">
    <property type="entry name" value="Therm_gnt_kin"/>
</dbReference>
<evidence type="ECO:0000256" key="7">
    <source>
        <dbReference type="ARBA" id="ARBA00022840"/>
    </source>
</evidence>
<evidence type="ECO:0000313" key="11">
    <source>
        <dbReference type="Proteomes" id="UP000637980"/>
    </source>
</evidence>
<dbReference type="Proteomes" id="UP000637980">
    <property type="component" value="Unassembled WGS sequence"/>
</dbReference>
<dbReference type="NCBIfam" id="TIGR01313">
    <property type="entry name" value="therm_gnt_kin"/>
    <property type="match status" value="1"/>
</dbReference>
<evidence type="ECO:0000256" key="3">
    <source>
        <dbReference type="ARBA" id="ARBA00012054"/>
    </source>
</evidence>
<keyword evidence="6 9" id="KW-0418">Kinase</keyword>
<evidence type="ECO:0000256" key="6">
    <source>
        <dbReference type="ARBA" id="ARBA00022777"/>
    </source>
</evidence>
<organism evidence="10 11">
    <name type="scientific">Pseudovibrio japonicus</name>
    <dbReference type="NCBI Taxonomy" id="366534"/>
    <lineage>
        <taxon>Bacteria</taxon>
        <taxon>Pseudomonadati</taxon>
        <taxon>Pseudomonadota</taxon>
        <taxon>Alphaproteobacteria</taxon>
        <taxon>Hyphomicrobiales</taxon>
        <taxon>Stappiaceae</taxon>
        <taxon>Pseudovibrio</taxon>
    </lineage>
</organism>
<evidence type="ECO:0000256" key="4">
    <source>
        <dbReference type="ARBA" id="ARBA00022679"/>
    </source>
</evidence>
<evidence type="ECO:0000256" key="5">
    <source>
        <dbReference type="ARBA" id="ARBA00022741"/>
    </source>
</evidence>
<evidence type="ECO:0000313" key="10">
    <source>
        <dbReference type="EMBL" id="GHB41945.1"/>
    </source>
</evidence>
<comment type="catalytic activity">
    <reaction evidence="8 9">
        <text>D-gluconate + ATP = 6-phospho-D-gluconate + ADP + H(+)</text>
        <dbReference type="Rhea" id="RHEA:19433"/>
        <dbReference type="ChEBI" id="CHEBI:15378"/>
        <dbReference type="ChEBI" id="CHEBI:18391"/>
        <dbReference type="ChEBI" id="CHEBI:30616"/>
        <dbReference type="ChEBI" id="CHEBI:58759"/>
        <dbReference type="ChEBI" id="CHEBI:456216"/>
        <dbReference type="EC" id="2.7.1.12"/>
    </reaction>
</comment>
<proteinExistence type="inferred from homology"/>
<dbReference type="CDD" id="cd02021">
    <property type="entry name" value="GntK"/>
    <property type="match status" value="1"/>
</dbReference>
<dbReference type="EMBL" id="BMXE01000007">
    <property type="protein sequence ID" value="GHB41945.1"/>
    <property type="molecule type" value="Genomic_DNA"/>
</dbReference>
<accession>A0ABQ3EKZ3</accession>
<keyword evidence="5 9" id="KW-0547">Nucleotide-binding</keyword>
<keyword evidence="11" id="KW-1185">Reference proteome</keyword>
<comment type="similarity">
    <text evidence="2 9">Belongs to the gluconokinase GntK/GntV family.</text>
</comment>
<dbReference type="Gene3D" id="3.40.50.300">
    <property type="entry name" value="P-loop containing nucleotide triphosphate hydrolases"/>
    <property type="match status" value="1"/>
</dbReference>
<evidence type="ECO:0000256" key="8">
    <source>
        <dbReference type="ARBA" id="ARBA00048090"/>
    </source>
</evidence>
<dbReference type="Pfam" id="PF13671">
    <property type="entry name" value="AAA_33"/>
    <property type="match status" value="1"/>
</dbReference>
<name>A0ABQ3EKZ3_9HYPH</name>
<comment type="caution">
    <text evidence="10">The sequence shown here is derived from an EMBL/GenBank/DDBJ whole genome shotgun (WGS) entry which is preliminary data.</text>
</comment>
<dbReference type="PANTHER" id="PTHR43442:SF3">
    <property type="entry name" value="GLUCONOKINASE-RELATED"/>
    <property type="match status" value="1"/>
</dbReference>
<comment type="pathway">
    <text evidence="1">Carbohydrate acid metabolism.</text>
</comment>
<reference evidence="11" key="1">
    <citation type="journal article" date="2019" name="Int. J. Syst. Evol. Microbiol.">
        <title>The Global Catalogue of Microorganisms (GCM) 10K type strain sequencing project: providing services to taxonomists for standard genome sequencing and annotation.</title>
        <authorList>
            <consortium name="The Broad Institute Genomics Platform"/>
            <consortium name="The Broad Institute Genome Sequencing Center for Infectious Disease"/>
            <person name="Wu L."/>
            <person name="Ma J."/>
        </authorList>
    </citation>
    <scope>NUCLEOTIDE SEQUENCE [LARGE SCALE GENOMIC DNA]</scope>
    <source>
        <strain evidence="11">KCTC 12861</strain>
    </source>
</reference>
<evidence type="ECO:0000256" key="2">
    <source>
        <dbReference type="ARBA" id="ARBA00008420"/>
    </source>
</evidence>
<dbReference type="InterPro" id="IPR027417">
    <property type="entry name" value="P-loop_NTPase"/>
</dbReference>
<dbReference type="SUPFAM" id="SSF52540">
    <property type="entry name" value="P-loop containing nucleoside triphosphate hydrolases"/>
    <property type="match status" value="1"/>
</dbReference>
<evidence type="ECO:0000256" key="1">
    <source>
        <dbReference type="ARBA" id="ARBA00004761"/>
    </source>
</evidence>
<sequence length="178" mass="19664">MGVEDYKKPIFVVMGVCGVGKTSVARALATCLPATYVEADDFHPADNIEAMGRGHPLTDEMRRPWLNDLSQAIVDLSKQEATPAVVVACSALKRSYRDIIRSHVPQACFIFLSGPKALIRERMLSRQDHFMPLELLDSQLETLQPPSSDELHINVDVSGAKTEIIDQILHQIISKNAA</sequence>
<dbReference type="EC" id="2.7.1.12" evidence="3 9"/>